<organism evidence="1 2">
    <name type="scientific">Amycolatopsis taiwanensis</name>
    <dbReference type="NCBI Taxonomy" id="342230"/>
    <lineage>
        <taxon>Bacteria</taxon>
        <taxon>Bacillati</taxon>
        <taxon>Actinomycetota</taxon>
        <taxon>Actinomycetes</taxon>
        <taxon>Pseudonocardiales</taxon>
        <taxon>Pseudonocardiaceae</taxon>
        <taxon>Amycolatopsis</taxon>
    </lineage>
</organism>
<gene>
    <name evidence="1" type="primary">thiS</name>
    <name evidence="1" type="ORF">Atai01_82610</name>
</gene>
<dbReference type="InterPro" id="IPR016155">
    <property type="entry name" value="Mopterin_synth/thiamin_S_b"/>
</dbReference>
<dbReference type="AlphaFoldDB" id="A0A9W6RCM6"/>
<dbReference type="Gene3D" id="3.10.20.30">
    <property type="match status" value="1"/>
</dbReference>
<dbReference type="Pfam" id="PF02597">
    <property type="entry name" value="ThiS"/>
    <property type="match status" value="1"/>
</dbReference>
<keyword evidence="2" id="KW-1185">Reference proteome</keyword>
<dbReference type="InterPro" id="IPR003749">
    <property type="entry name" value="ThiS/MoaD-like"/>
</dbReference>
<comment type="caution">
    <text evidence="1">The sequence shown here is derived from an EMBL/GenBank/DDBJ whole genome shotgun (WGS) entry which is preliminary data.</text>
</comment>
<dbReference type="EMBL" id="BSTI01000043">
    <property type="protein sequence ID" value="GLY71642.1"/>
    <property type="molecule type" value="Genomic_DNA"/>
</dbReference>
<name>A0A9W6RCM6_9PSEU</name>
<dbReference type="PANTHER" id="PTHR34472">
    <property type="entry name" value="SULFUR CARRIER PROTEIN THIS"/>
    <property type="match status" value="1"/>
</dbReference>
<dbReference type="PANTHER" id="PTHR34472:SF1">
    <property type="entry name" value="SULFUR CARRIER PROTEIN THIS"/>
    <property type="match status" value="1"/>
</dbReference>
<proteinExistence type="predicted"/>
<dbReference type="CDD" id="cd00565">
    <property type="entry name" value="Ubl_ThiS"/>
    <property type="match status" value="1"/>
</dbReference>
<dbReference type="SUPFAM" id="SSF54285">
    <property type="entry name" value="MoaD/ThiS"/>
    <property type="match status" value="1"/>
</dbReference>
<evidence type="ECO:0000313" key="2">
    <source>
        <dbReference type="Proteomes" id="UP001165136"/>
    </source>
</evidence>
<sequence length="71" mass="7197">MEGVELEVQVNGDWRSCPDGTTVAGLLAELGTAQRGVAVALNGQIVPRGGWAEAVIPAGARLEILTAVQGG</sequence>
<reference evidence="1" key="1">
    <citation type="submission" date="2023-03" db="EMBL/GenBank/DDBJ databases">
        <title>Amycolatopsis taiwanensis NBRC 103393.</title>
        <authorList>
            <person name="Ichikawa N."/>
            <person name="Sato H."/>
            <person name="Tonouchi N."/>
        </authorList>
    </citation>
    <scope>NUCLEOTIDE SEQUENCE</scope>
    <source>
        <strain evidence="1">NBRC 103393</strain>
    </source>
</reference>
<dbReference type="InterPro" id="IPR010035">
    <property type="entry name" value="Thi_S"/>
</dbReference>
<protein>
    <submittedName>
        <fullName evidence="1">Thiamine biosynthesis protein ThiS</fullName>
    </submittedName>
</protein>
<evidence type="ECO:0000313" key="1">
    <source>
        <dbReference type="EMBL" id="GLY71642.1"/>
    </source>
</evidence>
<dbReference type="NCBIfam" id="TIGR01683">
    <property type="entry name" value="thiS"/>
    <property type="match status" value="1"/>
</dbReference>
<accession>A0A9W6RCM6</accession>
<dbReference type="InterPro" id="IPR012675">
    <property type="entry name" value="Beta-grasp_dom_sf"/>
</dbReference>
<dbReference type="Proteomes" id="UP001165136">
    <property type="component" value="Unassembled WGS sequence"/>
</dbReference>